<dbReference type="WBParaSite" id="JU765_v2.g7154.t1">
    <property type="protein sequence ID" value="JU765_v2.g7154.t1"/>
    <property type="gene ID" value="JU765_v2.g7154"/>
</dbReference>
<proteinExistence type="predicted"/>
<evidence type="ECO:0000313" key="2">
    <source>
        <dbReference type="WBParaSite" id="JU765_v2.g7154.t1"/>
    </source>
</evidence>
<dbReference type="Proteomes" id="UP000887576">
    <property type="component" value="Unplaced"/>
</dbReference>
<protein>
    <submittedName>
        <fullName evidence="2">Acylglycerol lipase</fullName>
    </submittedName>
</protein>
<sequence length="163" mass="18820">MGTGVASRFVAEISDRGTPPTGTILESPFSNIHDVAVNHPFSKPFRWLGKYFDKLLVDRWVDSGLVMRSDKAIGRFKCPILILHAADDHIIPLRLGKALADAAKEADRDIKFVEFEENLNLRHKFIHRAPHFVEILTEFFNYCEVPNRSKFRTHRQEEVYIDQ</sequence>
<evidence type="ECO:0000313" key="1">
    <source>
        <dbReference type="Proteomes" id="UP000887576"/>
    </source>
</evidence>
<reference evidence="2" key="1">
    <citation type="submission" date="2022-11" db="UniProtKB">
        <authorList>
            <consortium name="WormBaseParasite"/>
        </authorList>
    </citation>
    <scope>IDENTIFICATION</scope>
</reference>
<organism evidence="1 2">
    <name type="scientific">Panagrolaimus sp. JU765</name>
    <dbReference type="NCBI Taxonomy" id="591449"/>
    <lineage>
        <taxon>Eukaryota</taxon>
        <taxon>Metazoa</taxon>
        <taxon>Ecdysozoa</taxon>
        <taxon>Nematoda</taxon>
        <taxon>Chromadorea</taxon>
        <taxon>Rhabditida</taxon>
        <taxon>Tylenchina</taxon>
        <taxon>Panagrolaimomorpha</taxon>
        <taxon>Panagrolaimoidea</taxon>
        <taxon>Panagrolaimidae</taxon>
        <taxon>Panagrolaimus</taxon>
    </lineage>
</organism>
<name>A0AC34RI65_9BILA</name>
<accession>A0AC34RI65</accession>